<evidence type="ECO:0000259" key="3">
    <source>
        <dbReference type="PROSITE" id="PS50983"/>
    </source>
</evidence>
<feature type="coiled-coil region" evidence="2">
    <location>
        <begin position="133"/>
        <end position="160"/>
    </location>
</feature>
<name>A0ABR4XKX9_9PORP</name>
<reference evidence="4 5" key="1">
    <citation type="submission" date="2014-08" db="EMBL/GenBank/DDBJ databases">
        <title>Porphyromonas canoris strain:OH2762 Genome sequencing.</title>
        <authorList>
            <person name="Wallis C."/>
            <person name="Deusch O."/>
            <person name="O'Flynn C."/>
            <person name="Davis I."/>
            <person name="Jospin G."/>
            <person name="Darling A.E."/>
            <person name="Coil D.A."/>
            <person name="Alexiev A."/>
            <person name="Horsfall A."/>
            <person name="Kirkwood N."/>
            <person name="Harris S."/>
            <person name="Eisen J.A."/>
        </authorList>
    </citation>
    <scope>NUCLEOTIDE SEQUENCE [LARGE SCALE GENOMIC DNA]</scope>
    <source>
        <strain evidence="5">COT-108 OH2762</strain>
    </source>
</reference>
<evidence type="ECO:0000256" key="2">
    <source>
        <dbReference type="SAM" id="Coils"/>
    </source>
</evidence>
<accession>A0ABR4XKX9</accession>
<dbReference type="InterPro" id="IPR054828">
    <property type="entry name" value="Vit_B12_bind_prot"/>
</dbReference>
<dbReference type="EMBL" id="JQZV01000009">
    <property type="protein sequence ID" value="KGN92544.1"/>
    <property type="molecule type" value="Genomic_DNA"/>
</dbReference>
<evidence type="ECO:0000313" key="4">
    <source>
        <dbReference type="EMBL" id="KGN92544.1"/>
    </source>
</evidence>
<dbReference type="Proteomes" id="UP000030101">
    <property type="component" value="Unassembled WGS sequence"/>
</dbReference>
<keyword evidence="5" id="KW-1185">Reference proteome</keyword>
<keyword evidence="1" id="KW-0732">Signal</keyword>
<dbReference type="PANTHER" id="PTHR30535">
    <property type="entry name" value="VITAMIN B12-BINDING PROTEIN"/>
    <property type="match status" value="1"/>
</dbReference>
<keyword evidence="2" id="KW-0175">Coiled coil</keyword>
<dbReference type="PANTHER" id="PTHR30535:SF34">
    <property type="entry name" value="MOLYBDATE-BINDING PROTEIN MOLA"/>
    <property type="match status" value="1"/>
</dbReference>
<gene>
    <name evidence="4" type="ORF">HQ43_04665</name>
</gene>
<comment type="caution">
    <text evidence="4">The sequence shown here is derived from an EMBL/GenBank/DDBJ whole genome shotgun (WGS) entry which is preliminary data.</text>
</comment>
<protein>
    <recommendedName>
        <fullName evidence="3">Fe/B12 periplasmic-binding domain-containing protein</fullName>
    </recommendedName>
</protein>
<organism evidence="4 5">
    <name type="scientific">Porphyromonas canoris</name>
    <dbReference type="NCBI Taxonomy" id="36875"/>
    <lineage>
        <taxon>Bacteria</taxon>
        <taxon>Pseudomonadati</taxon>
        <taxon>Bacteroidota</taxon>
        <taxon>Bacteroidia</taxon>
        <taxon>Bacteroidales</taxon>
        <taxon>Porphyromonadaceae</taxon>
        <taxon>Porphyromonas</taxon>
    </lineage>
</organism>
<dbReference type="InterPro" id="IPR002491">
    <property type="entry name" value="ABC_transptr_periplasmic_BD"/>
</dbReference>
<dbReference type="NCBIfam" id="NF038402">
    <property type="entry name" value="TroA_like"/>
    <property type="match status" value="1"/>
</dbReference>
<dbReference type="InterPro" id="IPR050902">
    <property type="entry name" value="ABC_Transporter_SBP"/>
</dbReference>
<dbReference type="Gene3D" id="3.40.50.1980">
    <property type="entry name" value="Nitrogenase molybdenum iron protein domain"/>
    <property type="match status" value="2"/>
</dbReference>
<evidence type="ECO:0000256" key="1">
    <source>
        <dbReference type="ARBA" id="ARBA00022729"/>
    </source>
</evidence>
<dbReference type="RefSeq" id="WP_036790281.1">
    <property type="nucleotide sequence ID" value="NZ_JQZV01000009.1"/>
</dbReference>
<dbReference type="PROSITE" id="PS50983">
    <property type="entry name" value="FE_B12_PBP"/>
    <property type="match status" value="1"/>
</dbReference>
<feature type="domain" description="Fe/B12 periplasmic-binding" evidence="3">
    <location>
        <begin position="28"/>
        <end position="274"/>
    </location>
</feature>
<proteinExistence type="predicted"/>
<dbReference type="SUPFAM" id="SSF53807">
    <property type="entry name" value="Helical backbone' metal receptor"/>
    <property type="match status" value="1"/>
</dbReference>
<sequence length="274" mass="30895">MIRLRKQILLLFIICSSLLSVVAQKPVRVVSLVPSVTQSIVDLKAEKYLVGITSYCNVPKGVKAEVVSSAVKMNVEKILRLKPDIVFVSGLTNAKDMETLKRMGVKIQMQPTPKSYAEICSQFLQLGRTLGYTEQAEKIVKESQKVIQEIREKRKREKTRRSKVLMQIGANPIFAVLPNTFMADYLSFLGVENIAEKETKGTLTREFVVAKNPDYIIVVTMGVVGEEERDTWLKHKTMTATKNGHIYIVDSTIACQPSPIAFKKTLEVLDKYIR</sequence>
<dbReference type="Pfam" id="PF01497">
    <property type="entry name" value="Peripla_BP_2"/>
    <property type="match status" value="1"/>
</dbReference>
<evidence type="ECO:0000313" key="5">
    <source>
        <dbReference type="Proteomes" id="UP000030101"/>
    </source>
</evidence>